<name>A0A8J6LLK6_9FIRM</name>
<comment type="caution">
    <text evidence="5">The sequence shown here is derived from an EMBL/GenBank/DDBJ whole genome shotgun (WGS) entry which is preliminary data.</text>
</comment>
<evidence type="ECO:0008006" key="7">
    <source>
        <dbReference type="Google" id="ProtNLM"/>
    </source>
</evidence>
<evidence type="ECO:0000256" key="3">
    <source>
        <dbReference type="ARBA" id="ARBA00023065"/>
    </source>
</evidence>
<dbReference type="Proteomes" id="UP000657177">
    <property type="component" value="Unassembled WGS sequence"/>
</dbReference>
<dbReference type="GO" id="GO:0033178">
    <property type="term" value="C:proton-transporting two-sector ATPase complex, catalytic domain"/>
    <property type="evidence" value="ECO:0007669"/>
    <property type="project" value="InterPro"/>
</dbReference>
<evidence type="ECO:0000256" key="2">
    <source>
        <dbReference type="ARBA" id="ARBA00022448"/>
    </source>
</evidence>
<feature type="coiled-coil region" evidence="4">
    <location>
        <begin position="13"/>
        <end position="51"/>
    </location>
</feature>
<keyword evidence="3" id="KW-0406">Ion transport</keyword>
<dbReference type="EMBL" id="JAAKDE010000004">
    <property type="protein sequence ID" value="MBA2132514.1"/>
    <property type="molecule type" value="Genomic_DNA"/>
</dbReference>
<keyword evidence="2" id="KW-0813">Transport</keyword>
<evidence type="ECO:0000256" key="4">
    <source>
        <dbReference type="SAM" id="Coils"/>
    </source>
</evidence>
<dbReference type="RefSeq" id="WP_181338957.1">
    <property type="nucleotide sequence ID" value="NZ_JAAKDE010000004.1"/>
</dbReference>
<dbReference type="Pfam" id="PF01991">
    <property type="entry name" value="vATP-synt_E"/>
    <property type="match status" value="1"/>
</dbReference>
<dbReference type="InterPro" id="IPR002842">
    <property type="entry name" value="ATPase_V1_Esu"/>
</dbReference>
<organism evidence="5 6">
    <name type="scientific">Capillibacterium thermochitinicola</name>
    <dbReference type="NCBI Taxonomy" id="2699427"/>
    <lineage>
        <taxon>Bacteria</taxon>
        <taxon>Bacillati</taxon>
        <taxon>Bacillota</taxon>
        <taxon>Capillibacterium</taxon>
    </lineage>
</organism>
<evidence type="ECO:0000313" key="6">
    <source>
        <dbReference type="Proteomes" id="UP000657177"/>
    </source>
</evidence>
<keyword evidence="4" id="KW-0175">Coiled coil</keyword>
<dbReference type="InterPro" id="IPR038495">
    <property type="entry name" value="ATPase_E_C"/>
</dbReference>
<dbReference type="GO" id="GO:0046961">
    <property type="term" value="F:proton-transporting ATPase activity, rotational mechanism"/>
    <property type="evidence" value="ECO:0007669"/>
    <property type="project" value="InterPro"/>
</dbReference>
<evidence type="ECO:0000256" key="1">
    <source>
        <dbReference type="ARBA" id="ARBA00005901"/>
    </source>
</evidence>
<protein>
    <recommendedName>
        <fullName evidence="7">V-ATPase subunit E</fullName>
    </recommendedName>
</protein>
<keyword evidence="6" id="KW-1185">Reference proteome</keyword>
<accession>A0A8J6LLK6</accession>
<reference evidence="5" key="1">
    <citation type="submission" date="2020-06" db="EMBL/GenBank/DDBJ databases">
        <title>Novel chitinolytic bacterium.</title>
        <authorList>
            <person name="Ungkulpasvich U."/>
            <person name="Kosugi A."/>
            <person name="Uke A."/>
        </authorList>
    </citation>
    <scope>NUCLEOTIDE SEQUENCE</scope>
    <source>
        <strain evidence="5">UUS1-1</strain>
    </source>
</reference>
<proteinExistence type="inferred from homology"/>
<dbReference type="AlphaFoldDB" id="A0A8J6LLK6"/>
<evidence type="ECO:0000313" key="5">
    <source>
        <dbReference type="EMBL" id="MBA2132514.1"/>
    </source>
</evidence>
<dbReference type="SUPFAM" id="SSF160527">
    <property type="entry name" value="V-type ATPase subunit E-like"/>
    <property type="match status" value="1"/>
</dbReference>
<gene>
    <name evidence="5" type="ORF">G5B42_03015</name>
</gene>
<dbReference type="Gene3D" id="3.30.2320.30">
    <property type="entry name" value="ATP synthase, E subunit, C-terminal"/>
    <property type="match status" value="1"/>
</dbReference>
<sequence length="199" mass="22551">MTQELTVLTNRIMEAARKEAAEIAAQSREEAQRLAEDYRKETAEMVKAIREDFRQQGEEEARRLMREAELEMRLRLLQTKQELIHDAFEQAMVTLAEMPEAEKAALYQELLLAAVESGEETVAVSTAEKGLWQRIISQVNQELVKKGRSGKLQLRPEPAPIKGGFLLIGTNYEVNASLESIVADLEERYFPEVAGILFS</sequence>
<comment type="similarity">
    <text evidence="1">Belongs to the V-ATPase E subunit family.</text>
</comment>
<dbReference type="Gene3D" id="1.20.5.2950">
    <property type="match status" value="1"/>
</dbReference>